<dbReference type="Proteomes" id="UP000836404">
    <property type="component" value="Unassembled WGS sequence"/>
</dbReference>
<feature type="region of interest" description="Disordered" evidence="1">
    <location>
        <begin position="45"/>
        <end position="177"/>
    </location>
</feature>
<proteinExistence type="predicted"/>
<dbReference type="EMBL" id="CAJHJF010001722">
    <property type="protein sequence ID" value="CAD6921124.1"/>
    <property type="molecule type" value="Genomic_DNA"/>
</dbReference>
<evidence type="ECO:0000313" key="3">
    <source>
        <dbReference type="Proteomes" id="UP000836404"/>
    </source>
</evidence>
<evidence type="ECO:0000256" key="1">
    <source>
        <dbReference type="SAM" id="MobiDB-lite"/>
    </source>
</evidence>
<sequence length="177" mass="18509">FDSRLIVPLIVPQPASATQEGDKLWAAFQADPTVGNSRQLLKGYQAGESALGKRRRRAPSGLSDYATDGDGEGRSSGRQGTEASGSATGIRQAKQPRYVAAPKGAPTTGSDGNETERPIPPGRSKGKGKAVPPKAPPKKTQSSTSKTTNPLLSDKRRALTASEKRVMTKARSGKPGS</sequence>
<gene>
    <name evidence="2" type="ORF">JKILLFL_G7028</name>
</gene>
<feature type="non-terminal residue" evidence="2">
    <location>
        <position position="177"/>
    </location>
</feature>
<name>A0A9N8LIZ7_9BASI</name>
<feature type="compositionally biased region" description="Polar residues" evidence="1">
    <location>
        <begin position="76"/>
        <end position="89"/>
    </location>
</feature>
<protein>
    <submittedName>
        <fullName evidence="2">Uncharacterized protein</fullName>
    </submittedName>
</protein>
<accession>A0A9N8LIZ7</accession>
<organism evidence="2 3">
    <name type="scientific">Tilletia laevis</name>
    <dbReference type="NCBI Taxonomy" id="157183"/>
    <lineage>
        <taxon>Eukaryota</taxon>
        <taxon>Fungi</taxon>
        <taxon>Dikarya</taxon>
        <taxon>Basidiomycota</taxon>
        <taxon>Ustilaginomycotina</taxon>
        <taxon>Exobasidiomycetes</taxon>
        <taxon>Tilletiales</taxon>
        <taxon>Tilletiaceae</taxon>
        <taxon>Tilletia</taxon>
    </lineage>
</organism>
<feature type="compositionally biased region" description="Low complexity" evidence="1">
    <location>
        <begin position="138"/>
        <end position="148"/>
    </location>
</feature>
<feature type="compositionally biased region" description="Basic and acidic residues" evidence="1">
    <location>
        <begin position="153"/>
        <end position="166"/>
    </location>
</feature>
<dbReference type="AlphaFoldDB" id="A0A9N8LIZ7"/>
<keyword evidence="3" id="KW-1185">Reference proteome</keyword>
<feature type="non-terminal residue" evidence="2">
    <location>
        <position position="1"/>
    </location>
</feature>
<reference evidence="2 3" key="1">
    <citation type="submission" date="2020-10" db="EMBL/GenBank/DDBJ databases">
        <authorList>
            <person name="Sedaghatjoo S."/>
        </authorList>
    </citation>
    <scope>NUCLEOTIDE SEQUENCE [LARGE SCALE GENOMIC DNA]</scope>
    <source>
        <strain evidence="2 3">LLFL</strain>
    </source>
</reference>
<evidence type="ECO:0000313" key="2">
    <source>
        <dbReference type="EMBL" id="CAD6921124.1"/>
    </source>
</evidence>
<feature type="compositionally biased region" description="Basic residues" evidence="1">
    <location>
        <begin position="167"/>
        <end position="177"/>
    </location>
</feature>
<comment type="caution">
    <text evidence="2">The sequence shown here is derived from an EMBL/GenBank/DDBJ whole genome shotgun (WGS) entry which is preliminary data.</text>
</comment>